<organism evidence="10 11">
    <name type="scientific">Pseudomonas gingeri</name>
    <dbReference type="NCBI Taxonomy" id="117681"/>
    <lineage>
        <taxon>Bacteria</taxon>
        <taxon>Pseudomonadati</taxon>
        <taxon>Pseudomonadota</taxon>
        <taxon>Gammaproteobacteria</taxon>
        <taxon>Pseudomonadales</taxon>
        <taxon>Pseudomonadaceae</taxon>
        <taxon>Pseudomonas</taxon>
    </lineage>
</organism>
<evidence type="ECO:0000256" key="6">
    <source>
        <dbReference type="ARBA" id="ARBA00023049"/>
    </source>
</evidence>
<evidence type="ECO:0000256" key="5">
    <source>
        <dbReference type="ARBA" id="ARBA00022833"/>
    </source>
</evidence>
<evidence type="ECO:0000256" key="3">
    <source>
        <dbReference type="ARBA" id="ARBA00022723"/>
    </source>
</evidence>
<feature type="domain" description="Oligopeptidase A N-terminal" evidence="9">
    <location>
        <begin position="48"/>
        <end position="153"/>
    </location>
</feature>
<dbReference type="SUPFAM" id="SSF55486">
    <property type="entry name" value="Metalloproteases ('zincins'), catalytic domain"/>
    <property type="match status" value="1"/>
</dbReference>
<keyword evidence="2 7" id="KW-0645">Protease</keyword>
<feature type="domain" description="Peptidase M3A/M3B catalytic" evidence="8">
    <location>
        <begin position="229"/>
        <end position="673"/>
    </location>
</feature>
<dbReference type="PANTHER" id="PTHR11804:SF84">
    <property type="entry name" value="SACCHAROLYSIN"/>
    <property type="match status" value="1"/>
</dbReference>
<evidence type="ECO:0000256" key="2">
    <source>
        <dbReference type="ARBA" id="ARBA00022670"/>
    </source>
</evidence>
<accession>A0A7Y8C259</accession>
<dbReference type="Gene3D" id="1.10.1370.10">
    <property type="entry name" value="Neurolysin, domain 3"/>
    <property type="match status" value="1"/>
</dbReference>
<dbReference type="GO" id="GO:0006518">
    <property type="term" value="P:peptide metabolic process"/>
    <property type="evidence" value="ECO:0007669"/>
    <property type="project" value="TreeGrafter"/>
</dbReference>
<dbReference type="GO" id="GO:0004222">
    <property type="term" value="F:metalloendopeptidase activity"/>
    <property type="evidence" value="ECO:0007669"/>
    <property type="project" value="InterPro"/>
</dbReference>
<dbReference type="PANTHER" id="PTHR11804">
    <property type="entry name" value="PROTEASE M3 THIMET OLIGOPEPTIDASE-RELATED"/>
    <property type="match status" value="1"/>
</dbReference>
<comment type="caution">
    <text evidence="10">The sequence shown here is derived from an EMBL/GenBank/DDBJ whole genome shotgun (WGS) entry which is preliminary data.</text>
</comment>
<comment type="cofactor">
    <cofactor evidence="7">
        <name>Zn(2+)</name>
        <dbReference type="ChEBI" id="CHEBI:29105"/>
    </cofactor>
    <text evidence="7">Binds 1 zinc ion.</text>
</comment>
<reference evidence="10 11" key="1">
    <citation type="submission" date="2020-04" db="EMBL/GenBank/DDBJ databases">
        <title>Molecular characterization of pseudomonads from Agaricus bisporus reveal novel blotch 2 pathogens in Western Europe.</title>
        <authorList>
            <person name="Taparia T."/>
            <person name="Krijger M."/>
            <person name="Haynes E."/>
            <person name="Elpinstone J.G."/>
            <person name="Noble R."/>
            <person name="Van Der Wolf J."/>
        </authorList>
    </citation>
    <scope>NUCLEOTIDE SEQUENCE [LARGE SCALE GENOMIC DNA]</scope>
    <source>
        <strain evidence="10 11">H7001</strain>
    </source>
</reference>
<evidence type="ECO:0000256" key="4">
    <source>
        <dbReference type="ARBA" id="ARBA00022801"/>
    </source>
</evidence>
<evidence type="ECO:0000313" key="11">
    <source>
        <dbReference type="Proteomes" id="UP000539985"/>
    </source>
</evidence>
<comment type="similarity">
    <text evidence="1 7">Belongs to the peptidase M3 family.</text>
</comment>
<dbReference type="Gene3D" id="3.40.390.10">
    <property type="entry name" value="Collagenase (Catalytic Domain)"/>
    <property type="match status" value="1"/>
</dbReference>
<evidence type="ECO:0000259" key="8">
    <source>
        <dbReference type="Pfam" id="PF01432"/>
    </source>
</evidence>
<dbReference type="EMBL" id="JACAQB010000005">
    <property type="protein sequence ID" value="NWB95896.1"/>
    <property type="molecule type" value="Genomic_DNA"/>
</dbReference>
<dbReference type="Proteomes" id="UP000539985">
    <property type="component" value="Unassembled WGS sequence"/>
</dbReference>
<dbReference type="Gene3D" id="1.10.1370.40">
    <property type="match status" value="1"/>
</dbReference>
<sequence length="712" mass="81404">MDTYNPLLHHCGKLLPYSSVQPRHLKAAMAQIRDEAHGAIEAIIASQQESPTWDDFVVPLDALNARMSWCQGVIQVLSSARSGEDWGKAFKRCARIGAQFERMFWSDSQLHALYQKLADSPLAQQFDRSRRTLLDRVLRRFRMAGMDLPADQRQRFKVLGQAIDELRLRFLGNVVQAARCTSLLIGVEQEAQLEGLSVRDKASMALYQGEERLGWWIDMGDPQLFRTIMADVRARDLREQVYRLGSTLASDRGLTPCEAFDNSALLEQLLTLRLEQARMLGFGSFAELALESLSVPDIAHVLGFFYQQVVQKAPGWSRQVQALVATAPDPGVQRLEPWDHEFLAQRLRMDSGALEEDEFRGYFELEQVLEKMFDLPRRLFGIDLVERQELDTWHASVRGFEVREFGQTTGYLFLDLFGRDEKPFKSGQMFSLGHRVLSVEGRDVKLPVAVLSCALPIPEDAEPLLLKHGQLRTLFHEFGHCLHQLLDRSETWQLSCIEHSGVDVREFFSRLMERWCYCVDFLVDMGRHHQTGESLSSDQARRLRVFLQTQTWLHESAQLTYSGLDFFLHLLQQIDTEQIRLMTKLCLDLWLLPRSEHDRFIYSFRHLASGYEARYFTYLWTLELATEVFARFEDKGLFDAVQGRRLRAELFTPATSRPLAESVEAFLGQPSKAGMQVPSDPAFKAVVAELDKVLAGNLVTHSLEQRGSGLVG</sequence>
<protein>
    <submittedName>
        <fullName evidence="10">Oligopeptidase A</fullName>
    </submittedName>
</protein>
<dbReference type="GO" id="GO:0046872">
    <property type="term" value="F:metal ion binding"/>
    <property type="evidence" value="ECO:0007669"/>
    <property type="project" value="UniProtKB-UniRule"/>
</dbReference>
<proteinExistence type="inferred from homology"/>
<dbReference type="GO" id="GO:0006508">
    <property type="term" value="P:proteolysis"/>
    <property type="evidence" value="ECO:0007669"/>
    <property type="project" value="UniProtKB-KW"/>
</dbReference>
<evidence type="ECO:0000256" key="1">
    <source>
        <dbReference type="ARBA" id="ARBA00006040"/>
    </source>
</evidence>
<dbReference type="AlphaFoldDB" id="A0A7Y8C259"/>
<dbReference type="InterPro" id="IPR024077">
    <property type="entry name" value="Neurolysin/TOP_dom2"/>
</dbReference>
<evidence type="ECO:0000313" key="10">
    <source>
        <dbReference type="EMBL" id="NWB95896.1"/>
    </source>
</evidence>
<keyword evidence="4 7" id="KW-0378">Hydrolase</keyword>
<dbReference type="Pfam" id="PF01432">
    <property type="entry name" value="Peptidase_M3"/>
    <property type="match status" value="1"/>
</dbReference>
<gene>
    <name evidence="10" type="ORF">HX882_08360</name>
</gene>
<dbReference type="InterPro" id="IPR001567">
    <property type="entry name" value="Pept_M3A_M3B_dom"/>
</dbReference>
<dbReference type="InterPro" id="IPR045090">
    <property type="entry name" value="Pept_M3A_M3B"/>
</dbReference>
<dbReference type="Pfam" id="PF19310">
    <property type="entry name" value="TOP_N"/>
    <property type="match status" value="1"/>
</dbReference>
<dbReference type="RefSeq" id="WP_177101225.1">
    <property type="nucleotide sequence ID" value="NZ_JACAQB010000005.1"/>
</dbReference>
<evidence type="ECO:0000259" key="9">
    <source>
        <dbReference type="Pfam" id="PF19310"/>
    </source>
</evidence>
<dbReference type="InterPro" id="IPR045666">
    <property type="entry name" value="OpdA_N"/>
</dbReference>
<keyword evidence="6 7" id="KW-0482">Metalloprotease</keyword>
<evidence type="ECO:0000256" key="7">
    <source>
        <dbReference type="RuleBase" id="RU003435"/>
    </source>
</evidence>
<keyword evidence="3 7" id="KW-0479">Metal-binding</keyword>
<name>A0A7Y8C259_9PSED</name>
<keyword evidence="5 7" id="KW-0862">Zinc</keyword>
<dbReference type="InterPro" id="IPR024079">
    <property type="entry name" value="MetalloPept_cat_dom_sf"/>
</dbReference>